<protein>
    <submittedName>
        <fullName evidence="4">Polysaccharide export protein</fullName>
    </submittedName>
</protein>
<dbReference type="EMBL" id="DRLF01000334">
    <property type="protein sequence ID" value="HEC07133.1"/>
    <property type="molecule type" value="Genomic_DNA"/>
</dbReference>
<name>A0A831RZQ9_9GAMM</name>
<dbReference type="Gene3D" id="3.10.560.10">
    <property type="entry name" value="Outer membrane lipoprotein wza domain like"/>
    <property type="match status" value="1"/>
</dbReference>
<dbReference type="PANTHER" id="PTHR33619">
    <property type="entry name" value="POLYSACCHARIDE EXPORT PROTEIN GFCE-RELATED"/>
    <property type="match status" value="1"/>
</dbReference>
<dbReference type="AlphaFoldDB" id="A0A831RZQ9"/>
<dbReference type="Pfam" id="PF10531">
    <property type="entry name" value="SLBB"/>
    <property type="match status" value="1"/>
</dbReference>
<dbReference type="Pfam" id="PF02563">
    <property type="entry name" value="Poly_export"/>
    <property type="match status" value="1"/>
</dbReference>
<dbReference type="Gene3D" id="3.30.1950.10">
    <property type="entry name" value="wza like domain"/>
    <property type="match status" value="1"/>
</dbReference>
<sequence>MMPVQHPDMEWKMFAGTSNPSLAALLFIAAILCFYPAAGVRAADNGNSNAEFTLGAGDSINVFVWKDPSLSRTVAVRPDGKINYPLVGEIQAKGRTLRDIEAALSAGLKNYLKQPIVNVILEDAASHTVYVLGEVTKSGVYRLGSSMTVLQAIALAGGFTPFADRNKVTIIDASTTGALPPPDQRKIFNYGKFIDGKVGNIVLQPGDTVLVP</sequence>
<evidence type="ECO:0000259" key="2">
    <source>
        <dbReference type="Pfam" id="PF02563"/>
    </source>
</evidence>
<gene>
    <name evidence="4" type="ORF">ENJ12_09785</name>
</gene>
<proteinExistence type="predicted"/>
<reference evidence="4" key="1">
    <citation type="journal article" date="2020" name="mSystems">
        <title>Genome- and Community-Level Interaction Insights into Carbon Utilization and Element Cycling Functions of Hydrothermarchaeota in Hydrothermal Sediment.</title>
        <authorList>
            <person name="Zhou Z."/>
            <person name="Liu Y."/>
            <person name="Xu W."/>
            <person name="Pan J."/>
            <person name="Luo Z.H."/>
            <person name="Li M."/>
        </authorList>
    </citation>
    <scope>NUCLEOTIDE SEQUENCE [LARGE SCALE GENOMIC DNA]</scope>
    <source>
        <strain evidence="4">HyVt-458</strain>
    </source>
</reference>
<dbReference type="InterPro" id="IPR003715">
    <property type="entry name" value="Poly_export_N"/>
</dbReference>
<dbReference type="Proteomes" id="UP000886339">
    <property type="component" value="Unassembled WGS sequence"/>
</dbReference>
<dbReference type="GO" id="GO:0015159">
    <property type="term" value="F:polysaccharide transmembrane transporter activity"/>
    <property type="evidence" value="ECO:0007669"/>
    <property type="project" value="InterPro"/>
</dbReference>
<evidence type="ECO:0000259" key="3">
    <source>
        <dbReference type="Pfam" id="PF10531"/>
    </source>
</evidence>
<evidence type="ECO:0000256" key="1">
    <source>
        <dbReference type="ARBA" id="ARBA00022729"/>
    </source>
</evidence>
<feature type="domain" description="Polysaccharide export protein N-terminal" evidence="2">
    <location>
        <begin position="48"/>
        <end position="121"/>
    </location>
</feature>
<organism evidence="4">
    <name type="scientific">Thiolapillus brandeum</name>
    <dbReference type="NCBI Taxonomy" id="1076588"/>
    <lineage>
        <taxon>Bacteria</taxon>
        <taxon>Pseudomonadati</taxon>
        <taxon>Pseudomonadota</taxon>
        <taxon>Gammaproteobacteria</taxon>
        <taxon>Chromatiales</taxon>
        <taxon>Sedimenticolaceae</taxon>
        <taxon>Thiolapillus</taxon>
    </lineage>
</organism>
<feature type="domain" description="Soluble ligand binding" evidence="3">
    <location>
        <begin position="129"/>
        <end position="171"/>
    </location>
</feature>
<dbReference type="PANTHER" id="PTHR33619:SF3">
    <property type="entry name" value="POLYSACCHARIDE EXPORT PROTEIN GFCE-RELATED"/>
    <property type="match status" value="1"/>
</dbReference>
<evidence type="ECO:0000313" key="4">
    <source>
        <dbReference type="EMBL" id="HEC07133.1"/>
    </source>
</evidence>
<dbReference type="InterPro" id="IPR049712">
    <property type="entry name" value="Poly_export"/>
</dbReference>
<keyword evidence="1" id="KW-0732">Signal</keyword>
<dbReference type="InterPro" id="IPR019554">
    <property type="entry name" value="Soluble_ligand-bd"/>
</dbReference>
<comment type="caution">
    <text evidence="4">The sequence shown here is derived from an EMBL/GenBank/DDBJ whole genome shotgun (WGS) entry which is preliminary data.</text>
</comment>
<accession>A0A831RZQ9</accession>